<dbReference type="PROSITE" id="PS51257">
    <property type="entry name" value="PROKAR_LIPOPROTEIN"/>
    <property type="match status" value="1"/>
</dbReference>
<feature type="compositionally biased region" description="Basic residues" evidence="1">
    <location>
        <begin position="263"/>
        <end position="272"/>
    </location>
</feature>
<sequence>MIGRGRTVCFFASMFSFFSFGLMACAGVTVPRAAAFSLFSAAPTFFLPSALIPCFALEVKRVRNFLSFFSSRRVAWGELHFSSSSNPSTENMSFRSSLSSSFGSSSSKIVARPSATDMVWLLVLSLVAAGASDCESKVSTCSPTWVFPADFSALRIRILQSQRIDVHMSPRCIATLWCRSSQRSRDQRGHQGDGRFSRTRHILLTSRGGSDGSILLGPQRSGPSSPTKPSTTFDRASQQRCGMRSFCGGRGRRAGTILEWRAQRRSRRRSRSSRATSTSGRNRRVVLRGRHAPGCHLRDRLLHRPGRALHGVSHGPYPLLLDPVSFTRIYASPLLTCISSRIYAPPSPVPLPRAKRGFLLALGCGSGLSECGAGGSQGNSFWLVRRRLRGLDGGVWEGSARGMVRCERAGGEDTREAERAPEYRLESTGRAERWMRKRRQVRARSKAAYMHTGEWWSRSDHAISSAARECSAPSRWRSTSVRFESPPEVLAGTCN</sequence>
<proteinExistence type="predicted"/>
<name>A0A167S5G1_CALVF</name>
<evidence type="ECO:0000256" key="2">
    <source>
        <dbReference type="SAM" id="Phobius"/>
    </source>
</evidence>
<protein>
    <submittedName>
        <fullName evidence="3">Uncharacterized protein</fullName>
    </submittedName>
</protein>
<feature type="region of interest" description="Disordered" evidence="1">
    <location>
        <begin position="261"/>
        <end position="285"/>
    </location>
</feature>
<accession>A0A167S5G1</accession>
<dbReference type="AlphaFoldDB" id="A0A167S5G1"/>
<organism evidence="3 4">
    <name type="scientific">Calocera viscosa (strain TUFC12733)</name>
    <dbReference type="NCBI Taxonomy" id="1330018"/>
    <lineage>
        <taxon>Eukaryota</taxon>
        <taxon>Fungi</taxon>
        <taxon>Dikarya</taxon>
        <taxon>Basidiomycota</taxon>
        <taxon>Agaricomycotina</taxon>
        <taxon>Dacrymycetes</taxon>
        <taxon>Dacrymycetales</taxon>
        <taxon>Dacrymycetaceae</taxon>
        <taxon>Calocera</taxon>
    </lineage>
</organism>
<keyword evidence="4" id="KW-1185">Reference proteome</keyword>
<feature type="transmembrane region" description="Helical" evidence="2">
    <location>
        <begin position="7"/>
        <end position="30"/>
    </location>
</feature>
<dbReference type="EMBL" id="KV417266">
    <property type="protein sequence ID" value="KZP01593.1"/>
    <property type="molecule type" value="Genomic_DNA"/>
</dbReference>
<evidence type="ECO:0000256" key="1">
    <source>
        <dbReference type="SAM" id="MobiDB-lite"/>
    </source>
</evidence>
<keyword evidence="2" id="KW-0472">Membrane</keyword>
<evidence type="ECO:0000313" key="3">
    <source>
        <dbReference type="EMBL" id="KZP01593.1"/>
    </source>
</evidence>
<keyword evidence="2" id="KW-0812">Transmembrane</keyword>
<feature type="region of interest" description="Disordered" evidence="1">
    <location>
        <begin position="206"/>
        <end position="249"/>
    </location>
</feature>
<evidence type="ECO:0000313" key="4">
    <source>
        <dbReference type="Proteomes" id="UP000076738"/>
    </source>
</evidence>
<reference evidence="3 4" key="1">
    <citation type="journal article" date="2016" name="Mol. Biol. Evol.">
        <title>Comparative Genomics of Early-Diverging Mushroom-Forming Fungi Provides Insights into the Origins of Lignocellulose Decay Capabilities.</title>
        <authorList>
            <person name="Nagy L.G."/>
            <person name="Riley R."/>
            <person name="Tritt A."/>
            <person name="Adam C."/>
            <person name="Daum C."/>
            <person name="Floudas D."/>
            <person name="Sun H."/>
            <person name="Yadav J.S."/>
            <person name="Pangilinan J."/>
            <person name="Larsson K.H."/>
            <person name="Matsuura K."/>
            <person name="Barry K."/>
            <person name="Labutti K."/>
            <person name="Kuo R."/>
            <person name="Ohm R.A."/>
            <person name="Bhattacharya S.S."/>
            <person name="Shirouzu T."/>
            <person name="Yoshinaga Y."/>
            <person name="Martin F.M."/>
            <person name="Grigoriev I.V."/>
            <person name="Hibbett D.S."/>
        </authorList>
    </citation>
    <scope>NUCLEOTIDE SEQUENCE [LARGE SCALE GENOMIC DNA]</scope>
    <source>
        <strain evidence="3 4">TUFC12733</strain>
    </source>
</reference>
<gene>
    <name evidence="3" type="ORF">CALVIDRAFT_11903</name>
</gene>
<feature type="compositionally biased region" description="Low complexity" evidence="1">
    <location>
        <begin position="223"/>
        <end position="232"/>
    </location>
</feature>
<dbReference type="Proteomes" id="UP000076738">
    <property type="component" value="Unassembled WGS sequence"/>
</dbReference>
<keyword evidence="2" id="KW-1133">Transmembrane helix</keyword>